<dbReference type="InterPro" id="IPR036291">
    <property type="entry name" value="NAD(P)-bd_dom_sf"/>
</dbReference>
<protein>
    <submittedName>
        <fullName evidence="2">NAD(P)-dependent oxidoreductase</fullName>
    </submittedName>
</protein>
<proteinExistence type="predicted"/>
<evidence type="ECO:0000313" key="3">
    <source>
        <dbReference type="Proteomes" id="UP001597277"/>
    </source>
</evidence>
<dbReference type="Proteomes" id="UP001597277">
    <property type="component" value="Unassembled WGS sequence"/>
</dbReference>
<evidence type="ECO:0000259" key="1">
    <source>
        <dbReference type="Pfam" id="PF13460"/>
    </source>
</evidence>
<feature type="domain" description="NAD(P)-binding" evidence="1">
    <location>
        <begin position="7"/>
        <end position="205"/>
    </location>
</feature>
<name>A0ABW4L6Y1_9MICO</name>
<dbReference type="PANTHER" id="PTHR43355">
    <property type="entry name" value="FLAVIN REDUCTASE (NADPH)"/>
    <property type="match status" value="1"/>
</dbReference>
<dbReference type="InterPro" id="IPR016040">
    <property type="entry name" value="NAD(P)-bd_dom"/>
</dbReference>
<dbReference type="RefSeq" id="WP_388008263.1">
    <property type="nucleotide sequence ID" value="NZ_JBHUEE010000007.1"/>
</dbReference>
<keyword evidence="3" id="KW-1185">Reference proteome</keyword>
<dbReference type="SUPFAM" id="SSF51735">
    <property type="entry name" value="NAD(P)-binding Rossmann-fold domains"/>
    <property type="match status" value="1"/>
</dbReference>
<sequence>MRITVIGATGMVGRRVTSEAAARGHHVVAVSRTARPEAGRSPYKVTVLTADVADTTAMQSAMDGSDAAVLAVRPEPGHEVALLPELTRSALTAAHDAGVRLLVVGGAGPLRSPRHPGRTVVDDPDHVAPPWRALAAASAAQLQECRSHPGGDWTYLSPPAVLAPGARSGRYRTGTDGVLLTDASGNSRISAQDLAVAVVDELESPGAPRWFTVAVV</sequence>
<evidence type="ECO:0000313" key="2">
    <source>
        <dbReference type="EMBL" id="MFD1718952.1"/>
    </source>
</evidence>
<gene>
    <name evidence="2" type="ORF">ACFSE6_13985</name>
</gene>
<comment type="caution">
    <text evidence="2">The sequence shown here is derived from an EMBL/GenBank/DDBJ whole genome shotgun (WGS) entry which is preliminary data.</text>
</comment>
<dbReference type="EMBL" id="JBHUEE010000007">
    <property type="protein sequence ID" value="MFD1718952.1"/>
    <property type="molecule type" value="Genomic_DNA"/>
</dbReference>
<dbReference type="InterPro" id="IPR051606">
    <property type="entry name" value="Polyketide_Oxido-like"/>
</dbReference>
<organism evidence="2 3">
    <name type="scientific">Georgenia deserti</name>
    <dbReference type="NCBI Taxonomy" id="2093781"/>
    <lineage>
        <taxon>Bacteria</taxon>
        <taxon>Bacillati</taxon>
        <taxon>Actinomycetota</taxon>
        <taxon>Actinomycetes</taxon>
        <taxon>Micrococcales</taxon>
        <taxon>Bogoriellaceae</taxon>
        <taxon>Georgenia</taxon>
    </lineage>
</organism>
<dbReference type="Pfam" id="PF13460">
    <property type="entry name" value="NAD_binding_10"/>
    <property type="match status" value="1"/>
</dbReference>
<dbReference type="Gene3D" id="3.40.50.720">
    <property type="entry name" value="NAD(P)-binding Rossmann-like Domain"/>
    <property type="match status" value="1"/>
</dbReference>
<dbReference type="PANTHER" id="PTHR43355:SF2">
    <property type="entry name" value="FLAVIN REDUCTASE (NADPH)"/>
    <property type="match status" value="1"/>
</dbReference>
<accession>A0ABW4L6Y1</accession>
<reference evidence="3" key="1">
    <citation type="journal article" date="2019" name="Int. J. Syst. Evol. Microbiol.">
        <title>The Global Catalogue of Microorganisms (GCM) 10K type strain sequencing project: providing services to taxonomists for standard genome sequencing and annotation.</title>
        <authorList>
            <consortium name="The Broad Institute Genomics Platform"/>
            <consortium name="The Broad Institute Genome Sequencing Center for Infectious Disease"/>
            <person name="Wu L."/>
            <person name="Ma J."/>
        </authorList>
    </citation>
    <scope>NUCLEOTIDE SEQUENCE [LARGE SCALE GENOMIC DNA]</scope>
    <source>
        <strain evidence="3">JCM 17130</strain>
    </source>
</reference>